<evidence type="ECO:0000259" key="1">
    <source>
        <dbReference type="PROSITE" id="PS50191"/>
    </source>
</evidence>
<dbReference type="AlphaFoldDB" id="A0A210PSS0"/>
<dbReference type="PANTHER" id="PTHR10174:SF208">
    <property type="entry name" value="CRAL-TRIO DOMAIN-CONTAINING PROTEIN DDB_G0278031"/>
    <property type="match status" value="1"/>
</dbReference>
<dbReference type="InterPro" id="IPR036865">
    <property type="entry name" value="CRAL-TRIO_dom_sf"/>
</dbReference>
<dbReference type="Gene3D" id="3.40.525.10">
    <property type="entry name" value="CRAL-TRIO lipid binding domain"/>
    <property type="match status" value="1"/>
</dbReference>
<comment type="caution">
    <text evidence="2">The sequence shown here is derived from an EMBL/GenBank/DDBJ whole genome shotgun (WGS) entry which is preliminary data.</text>
</comment>
<dbReference type="Gene3D" id="1.20.5.1200">
    <property type="entry name" value="Alpha-tocopherol transfer"/>
    <property type="match status" value="1"/>
</dbReference>
<dbReference type="Proteomes" id="UP000242188">
    <property type="component" value="Unassembled WGS sequence"/>
</dbReference>
<feature type="domain" description="CRAL-TRIO" evidence="1">
    <location>
        <begin position="119"/>
        <end position="280"/>
    </location>
</feature>
<protein>
    <submittedName>
        <fullName evidence="2">Clavesin-2</fullName>
    </submittedName>
</protein>
<dbReference type="PRINTS" id="PR00180">
    <property type="entry name" value="CRETINALDHBP"/>
</dbReference>
<reference evidence="2 3" key="1">
    <citation type="journal article" date="2017" name="Nat. Ecol. Evol.">
        <title>Scallop genome provides insights into evolution of bilaterian karyotype and development.</title>
        <authorList>
            <person name="Wang S."/>
            <person name="Zhang J."/>
            <person name="Jiao W."/>
            <person name="Li J."/>
            <person name="Xun X."/>
            <person name="Sun Y."/>
            <person name="Guo X."/>
            <person name="Huan P."/>
            <person name="Dong B."/>
            <person name="Zhang L."/>
            <person name="Hu X."/>
            <person name="Sun X."/>
            <person name="Wang J."/>
            <person name="Zhao C."/>
            <person name="Wang Y."/>
            <person name="Wang D."/>
            <person name="Huang X."/>
            <person name="Wang R."/>
            <person name="Lv J."/>
            <person name="Li Y."/>
            <person name="Zhang Z."/>
            <person name="Liu B."/>
            <person name="Lu W."/>
            <person name="Hui Y."/>
            <person name="Liang J."/>
            <person name="Zhou Z."/>
            <person name="Hou R."/>
            <person name="Li X."/>
            <person name="Liu Y."/>
            <person name="Li H."/>
            <person name="Ning X."/>
            <person name="Lin Y."/>
            <person name="Zhao L."/>
            <person name="Xing Q."/>
            <person name="Dou J."/>
            <person name="Li Y."/>
            <person name="Mao J."/>
            <person name="Guo H."/>
            <person name="Dou H."/>
            <person name="Li T."/>
            <person name="Mu C."/>
            <person name="Jiang W."/>
            <person name="Fu Q."/>
            <person name="Fu X."/>
            <person name="Miao Y."/>
            <person name="Liu J."/>
            <person name="Yu Q."/>
            <person name="Li R."/>
            <person name="Liao H."/>
            <person name="Li X."/>
            <person name="Kong Y."/>
            <person name="Jiang Z."/>
            <person name="Chourrout D."/>
            <person name="Li R."/>
            <person name="Bao Z."/>
        </authorList>
    </citation>
    <scope>NUCLEOTIDE SEQUENCE [LARGE SCALE GENOMIC DNA]</scope>
    <source>
        <strain evidence="2 3">PY_sf001</strain>
    </source>
</reference>
<evidence type="ECO:0000313" key="2">
    <source>
        <dbReference type="EMBL" id="OWF39540.1"/>
    </source>
</evidence>
<dbReference type="InterPro" id="IPR011074">
    <property type="entry name" value="CRAL/TRIO_N_dom"/>
</dbReference>
<keyword evidence="3" id="KW-1185">Reference proteome</keyword>
<dbReference type="SUPFAM" id="SSF46938">
    <property type="entry name" value="CRAL/TRIO N-terminal domain"/>
    <property type="match status" value="1"/>
</dbReference>
<dbReference type="GO" id="GO:0016020">
    <property type="term" value="C:membrane"/>
    <property type="evidence" value="ECO:0007669"/>
    <property type="project" value="TreeGrafter"/>
</dbReference>
<dbReference type="Gene3D" id="1.10.8.20">
    <property type="entry name" value="N-terminal domain of phosphatidylinositol transfer protein sec14p"/>
    <property type="match status" value="1"/>
</dbReference>
<dbReference type="InterPro" id="IPR001251">
    <property type="entry name" value="CRAL-TRIO_dom"/>
</dbReference>
<dbReference type="CDD" id="cd00170">
    <property type="entry name" value="SEC14"/>
    <property type="match status" value="1"/>
</dbReference>
<proteinExistence type="predicted"/>
<accession>A0A210PSS0</accession>
<dbReference type="EMBL" id="NEDP02005522">
    <property type="protein sequence ID" value="OWF39540.1"/>
    <property type="molecule type" value="Genomic_DNA"/>
</dbReference>
<dbReference type="SMART" id="SM00516">
    <property type="entry name" value="SEC14"/>
    <property type="match status" value="1"/>
</dbReference>
<dbReference type="STRING" id="6573.A0A210PSS0"/>
<dbReference type="InterPro" id="IPR036273">
    <property type="entry name" value="CRAL/TRIO_N_dom_sf"/>
</dbReference>
<name>A0A210PSS0_MIZYE</name>
<sequence>MMKDSGHDDDHVTGLDDVLMTSHMAEYGWGLSEELVRKARTELNEDPEKFAEFITAVTDQMVTRPDITFLRTDEAFVTRFLRARKYDTFEAFKLFARYFEFRQDNTNLFKKFQASEPGIKDALYDGLPGVLPNLDHFGRKIIVLYSANWDNNRYGLASIYRAILLTLEKLIDNDEAQINGFVVIVDWSQFTFKQSTWLSPKVLKLMIEGLQDCFPARFGAIHFVNQPWYIEAMFKMLKPFLKEKSKDKIHMHGINLGTLHVHIHKEVLPAELGGTLPPYNNLLWAKELIGDESFSFGDKQIYWPGHGSKSRAVRSESFPIDHFSSHADHGSGDDTGTHLDEEFFLIE</sequence>
<evidence type="ECO:0000313" key="3">
    <source>
        <dbReference type="Proteomes" id="UP000242188"/>
    </source>
</evidence>
<gene>
    <name evidence="2" type="ORF">KP79_PYT23308</name>
</gene>
<dbReference type="PROSITE" id="PS50191">
    <property type="entry name" value="CRAL_TRIO"/>
    <property type="match status" value="1"/>
</dbReference>
<dbReference type="GO" id="GO:1902936">
    <property type="term" value="F:phosphatidylinositol bisphosphate binding"/>
    <property type="evidence" value="ECO:0007669"/>
    <property type="project" value="TreeGrafter"/>
</dbReference>
<dbReference type="OrthoDB" id="7837562at2759"/>
<dbReference type="Pfam" id="PF00650">
    <property type="entry name" value="CRAL_TRIO"/>
    <property type="match status" value="1"/>
</dbReference>
<dbReference type="SUPFAM" id="SSF52087">
    <property type="entry name" value="CRAL/TRIO domain"/>
    <property type="match status" value="1"/>
</dbReference>
<dbReference type="SMART" id="SM01100">
    <property type="entry name" value="CRAL_TRIO_N"/>
    <property type="match status" value="1"/>
</dbReference>
<organism evidence="2 3">
    <name type="scientific">Mizuhopecten yessoensis</name>
    <name type="common">Japanese scallop</name>
    <name type="synonym">Patinopecten yessoensis</name>
    <dbReference type="NCBI Taxonomy" id="6573"/>
    <lineage>
        <taxon>Eukaryota</taxon>
        <taxon>Metazoa</taxon>
        <taxon>Spiralia</taxon>
        <taxon>Lophotrochozoa</taxon>
        <taxon>Mollusca</taxon>
        <taxon>Bivalvia</taxon>
        <taxon>Autobranchia</taxon>
        <taxon>Pteriomorphia</taxon>
        <taxon>Pectinida</taxon>
        <taxon>Pectinoidea</taxon>
        <taxon>Pectinidae</taxon>
        <taxon>Mizuhopecten</taxon>
    </lineage>
</organism>
<dbReference type="PANTHER" id="PTHR10174">
    <property type="entry name" value="ALPHA-TOCOPHEROL TRANSFER PROTEIN-RELATED"/>
    <property type="match status" value="1"/>
</dbReference>